<keyword evidence="3" id="KW-1185">Reference proteome</keyword>
<accession>A0A7Z0DA83</accession>
<dbReference type="EMBL" id="JACBZS010000001">
    <property type="protein sequence ID" value="NYI71813.1"/>
    <property type="molecule type" value="Genomic_DNA"/>
</dbReference>
<evidence type="ECO:0008006" key="4">
    <source>
        <dbReference type="Google" id="ProtNLM"/>
    </source>
</evidence>
<comment type="caution">
    <text evidence="2">The sequence shown here is derived from an EMBL/GenBank/DDBJ whole genome shotgun (WGS) entry which is preliminary data.</text>
</comment>
<evidence type="ECO:0000313" key="3">
    <source>
        <dbReference type="Proteomes" id="UP000527616"/>
    </source>
</evidence>
<dbReference type="AlphaFoldDB" id="A0A7Z0DA83"/>
<reference evidence="2 3" key="1">
    <citation type="submission" date="2020-07" db="EMBL/GenBank/DDBJ databases">
        <title>Sequencing the genomes of 1000 actinobacteria strains.</title>
        <authorList>
            <person name="Klenk H.-P."/>
        </authorList>
    </citation>
    <scope>NUCLEOTIDE SEQUENCE [LARGE SCALE GENOMIC DNA]</scope>
    <source>
        <strain evidence="2 3">DSM 103164</strain>
    </source>
</reference>
<proteinExistence type="predicted"/>
<name>A0A7Z0DA83_9ACTN</name>
<gene>
    <name evidence="2" type="ORF">GGQ54_002373</name>
</gene>
<dbReference type="Proteomes" id="UP000527616">
    <property type="component" value="Unassembled WGS sequence"/>
</dbReference>
<evidence type="ECO:0000256" key="1">
    <source>
        <dbReference type="SAM" id="MobiDB-lite"/>
    </source>
</evidence>
<feature type="region of interest" description="Disordered" evidence="1">
    <location>
        <begin position="212"/>
        <end position="231"/>
    </location>
</feature>
<feature type="compositionally biased region" description="Basic and acidic residues" evidence="1">
    <location>
        <begin position="21"/>
        <end position="32"/>
    </location>
</feature>
<feature type="region of interest" description="Disordered" evidence="1">
    <location>
        <begin position="1"/>
        <end position="88"/>
    </location>
</feature>
<sequence length="284" mass="30012">MLAAALPAHASPTPSPPPPPEEPKRTSTRDGETDIYVDAESEGVRKTDTNRQPREHRGTGPAPDPWAGFSKEEREVAEQTGGVPSANGNGEMVHLSVCLDDPTVSVLCPNYPGGGDGAPPAPTIAPEEAARRAVAKIRLTAKPPGLSPDWNKNKYKMLAVGFPVWVHADPDSLTPVNDSQNIEGLGVSLDAAKPNIAVKMGDGTTLRCALKGRPFNDRDEPGSDGPCSHRYQKMSPPDGYTVTAIYTWDVAWTAGGQSGVITVSNQASTQIPIGELQALITAPR</sequence>
<organism evidence="2 3">
    <name type="scientific">Naumannella cuiyingiana</name>
    <dbReference type="NCBI Taxonomy" id="1347891"/>
    <lineage>
        <taxon>Bacteria</taxon>
        <taxon>Bacillati</taxon>
        <taxon>Actinomycetota</taxon>
        <taxon>Actinomycetes</taxon>
        <taxon>Propionibacteriales</taxon>
        <taxon>Propionibacteriaceae</taxon>
        <taxon>Naumannella</taxon>
    </lineage>
</organism>
<evidence type="ECO:0000313" key="2">
    <source>
        <dbReference type="EMBL" id="NYI71813.1"/>
    </source>
</evidence>
<feature type="compositionally biased region" description="Basic and acidic residues" evidence="1">
    <location>
        <begin position="42"/>
        <end position="58"/>
    </location>
</feature>
<dbReference type="RefSeq" id="WP_179445588.1">
    <property type="nucleotide sequence ID" value="NZ_JACBZS010000001.1"/>
</dbReference>
<feature type="compositionally biased region" description="Low complexity" evidence="1">
    <location>
        <begin position="1"/>
        <end position="12"/>
    </location>
</feature>
<protein>
    <recommendedName>
        <fullName evidence="4">ATP/GTP-binding protein</fullName>
    </recommendedName>
</protein>